<reference evidence="2 3" key="1">
    <citation type="submission" date="2019-01" db="EMBL/GenBank/DDBJ databases">
        <title>Genome sequencing of the rare red list fungi Fomitopsis rosea.</title>
        <authorList>
            <person name="Buettner E."/>
            <person name="Kellner H."/>
        </authorList>
    </citation>
    <scope>NUCLEOTIDE SEQUENCE [LARGE SCALE GENOMIC DNA]</scope>
    <source>
        <strain evidence="2 3">DSM 105464</strain>
    </source>
</reference>
<comment type="caution">
    <text evidence="2">The sequence shown here is derived from an EMBL/GenBank/DDBJ whole genome shotgun (WGS) entry which is preliminary data.</text>
</comment>
<evidence type="ECO:0000313" key="2">
    <source>
        <dbReference type="EMBL" id="TFY63149.1"/>
    </source>
</evidence>
<dbReference type="Proteomes" id="UP000298390">
    <property type="component" value="Unassembled WGS sequence"/>
</dbReference>
<protein>
    <submittedName>
        <fullName evidence="2">Uncharacterized protein</fullName>
    </submittedName>
</protein>
<sequence>MLSLLRSRSSAAKQNEAAAKPPADKQEATSTPTTPQVDTAQSLDAATSPAPPTDSTTALAPPSDGASSSAPGSTAGSAGHQPPAAAKSPPRAARRLSWRPFAKTSGSNGDARPATQQNEKTKVDKPAAPAARPLVRTRSEKQAQESALLVRELIVGPSSKAPTKAKSKAHSSAEIEKVKAQLARPKTASKVIAQLRQLSSSDEPVVVGKGLNGETLTALPKGPIHAVCLPCTDAEAHDRHFSRLTADKTTASEGAQGTEDGKTTTTTRSVSVHVHATSSEAEVCSVANASITTLNTVFSEVNLVSLITTPDLGLGGPPDGPGILSGALPSAQTIIKGVEQITPQLMALGYATGKSVLPDHAGIYPPTDRMSVITYWWGFEVAMPPPSLHYLDNVPSVAHAVVNFLTALSVAEGGVREIMPFVRYISQFIDTEFNMIKRENEGKGVVCAATWIMPVALVPRPWDFPQPPPKSVDSASEPPTGGADAADAPAVAPELGPTSVPIMVTPNGASSTANPPEAAQNLPEVKVTPPTPPASQTLKSSTETEHSAVALAAAPVVEAAAS</sequence>
<feature type="region of interest" description="Disordered" evidence="1">
    <location>
        <begin position="464"/>
        <end position="547"/>
    </location>
</feature>
<organism evidence="2 3">
    <name type="scientific">Rhodofomes roseus</name>
    <dbReference type="NCBI Taxonomy" id="34475"/>
    <lineage>
        <taxon>Eukaryota</taxon>
        <taxon>Fungi</taxon>
        <taxon>Dikarya</taxon>
        <taxon>Basidiomycota</taxon>
        <taxon>Agaricomycotina</taxon>
        <taxon>Agaricomycetes</taxon>
        <taxon>Polyporales</taxon>
        <taxon>Rhodofomes</taxon>
    </lineage>
</organism>
<feature type="compositionally biased region" description="Low complexity" evidence="1">
    <location>
        <begin position="1"/>
        <end position="10"/>
    </location>
</feature>
<feature type="compositionally biased region" description="Low complexity" evidence="1">
    <location>
        <begin position="478"/>
        <end position="493"/>
    </location>
</feature>
<feature type="region of interest" description="Disordered" evidence="1">
    <location>
        <begin position="246"/>
        <end position="267"/>
    </location>
</feature>
<feature type="compositionally biased region" description="Polar residues" evidence="1">
    <location>
        <begin position="104"/>
        <end position="118"/>
    </location>
</feature>
<dbReference type="AlphaFoldDB" id="A0A4Y9YQ29"/>
<evidence type="ECO:0000256" key="1">
    <source>
        <dbReference type="SAM" id="MobiDB-lite"/>
    </source>
</evidence>
<name>A0A4Y9YQ29_9APHY</name>
<feature type="region of interest" description="Disordered" evidence="1">
    <location>
        <begin position="1"/>
        <end position="143"/>
    </location>
</feature>
<gene>
    <name evidence="2" type="ORF">EVJ58_g3419</name>
</gene>
<evidence type="ECO:0000313" key="3">
    <source>
        <dbReference type="Proteomes" id="UP000298390"/>
    </source>
</evidence>
<proteinExistence type="predicted"/>
<feature type="compositionally biased region" description="Low complexity" evidence="1">
    <location>
        <begin position="42"/>
        <end position="91"/>
    </location>
</feature>
<feature type="compositionally biased region" description="Polar residues" evidence="1">
    <location>
        <begin position="28"/>
        <end position="41"/>
    </location>
</feature>
<accession>A0A4Y9YQ29</accession>
<dbReference type="EMBL" id="SEKV01000139">
    <property type="protein sequence ID" value="TFY63149.1"/>
    <property type="molecule type" value="Genomic_DNA"/>
</dbReference>